<protein>
    <recommendedName>
        <fullName evidence="4">Excreted virulence factor EspC (Type VII ESX diderm)</fullName>
    </recommendedName>
</protein>
<gene>
    <name evidence="2" type="ORF">BDK92_4274</name>
</gene>
<name>A0A495JNG5_9ACTN</name>
<dbReference type="Proteomes" id="UP000277671">
    <property type="component" value="Unassembled WGS sequence"/>
</dbReference>
<dbReference type="RefSeq" id="WP_121158292.1">
    <property type="nucleotide sequence ID" value="NZ_RBKT01000001.1"/>
</dbReference>
<proteinExistence type="predicted"/>
<feature type="coiled-coil region" evidence="1">
    <location>
        <begin position="63"/>
        <end position="90"/>
    </location>
</feature>
<keyword evidence="1" id="KW-0175">Coiled coil</keyword>
<organism evidence="2 3">
    <name type="scientific">Micromonospora pisi</name>
    <dbReference type="NCBI Taxonomy" id="589240"/>
    <lineage>
        <taxon>Bacteria</taxon>
        <taxon>Bacillati</taxon>
        <taxon>Actinomycetota</taxon>
        <taxon>Actinomycetes</taxon>
        <taxon>Micromonosporales</taxon>
        <taxon>Micromonosporaceae</taxon>
        <taxon>Micromonospora</taxon>
    </lineage>
</organism>
<dbReference type="EMBL" id="RBKT01000001">
    <property type="protein sequence ID" value="RKR89914.1"/>
    <property type="molecule type" value="Genomic_DNA"/>
</dbReference>
<dbReference type="OrthoDB" id="3396478at2"/>
<evidence type="ECO:0000256" key="1">
    <source>
        <dbReference type="SAM" id="Coils"/>
    </source>
</evidence>
<keyword evidence="3" id="KW-1185">Reference proteome</keyword>
<evidence type="ECO:0000313" key="2">
    <source>
        <dbReference type="EMBL" id="RKR89914.1"/>
    </source>
</evidence>
<evidence type="ECO:0008006" key="4">
    <source>
        <dbReference type="Google" id="ProtNLM"/>
    </source>
</evidence>
<sequence length="97" mass="10524">MANKVDVDAIRKAGQKLGAADGPIAYLQNVQKLLEGVKLSGQALTFFGMPTVEAHNDSVDGHVDNLKTGIEHLRSAAARLEQSAKNWEKSDQPWVVK</sequence>
<evidence type="ECO:0000313" key="3">
    <source>
        <dbReference type="Proteomes" id="UP000277671"/>
    </source>
</evidence>
<dbReference type="AlphaFoldDB" id="A0A495JNG5"/>
<reference evidence="2 3" key="1">
    <citation type="submission" date="2018-10" db="EMBL/GenBank/DDBJ databases">
        <title>Sequencing the genomes of 1000 actinobacteria strains.</title>
        <authorList>
            <person name="Klenk H.-P."/>
        </authorList>
    </citation>
    <scope>NUCLEOTIDE SEQUENCE [LARGE SCALE GENOMIC DNA]</scope>
    <source>
        <strain evidence="2 3">DSM 45175</strain>
    </source>
</reference>
<comment type="caution">
    <text evidence="2">The sequence shown here is derived from an EMBL/GenBank/DDBJ whole genome shotgun (WGS) entry which is preliminary data.</text>
</comment>
<accession>A0A495JNG5</accession>